<feature type="domain" description="Transposase putative helix-turn-helix" evidence="1">
    <location>
        <begin position="11"/>
        <end position="50"/>
    </location>
</feature>
<dbReference type="RefSeq" id="WP_013193838.1">
    <property type="nucleotide sequence ID" value="NC_014253.1"/>
</dbReference>
<dbReference type="AlphaFoldDB" id="D7E6P8"/>
<evidence type="ECO:0000313" key="2">
    <source>
        <dbReference type="EMBL" id="ADI73270.1"/>
    </source>
</evidence>
<dbReference type="GeneID" id="69064661"/>
<name>D7E6P8_METEZ</name>
<organism evidence="2 3">
    <name type="scientific">Methanohalobium evestigatum (strain ATCC BAA-1072 / DSM 3721 / NBRC 107634 / OCM 161 / Z-7303)</name>
    <dbReference type="NCBI Taxonomy" id="644295"/>
    <lineage>
        <taxon>Archaea</taxon>
        <taxon>Methanobacteriati</taxon>
        <taxon>Methanobacteriota</taxon>
        <taxon>Stenosarchaea group</taxon>
        <taxon>Methanomicrobia</taxon>
        <taxon>Methanosarcinales</taxon>
        <taxon>Methanosarcinaceae</taxon>
        <taxon>Methanohalobium</taxon>
    </lineage>
</organism>
<keyword evidence="3" id="KW-1185">Reference proteome</keyword>
<dbReference type="HOGENOM" id="CLU_2475984_0_0_2"/>
<dbReference type="InterPro" id="IPR021027">
    <property type="entry name" value="Transposase_put_HTH"/>
</dbReference>
<dbReference type="STRING" id="644295.Metev_0345"/>
<accession>D7E6P8</accession>
<dbReference type="Pfam" id="PF12323">
    <property type="entry name" value="HTH_OrfB_IS605"/>
    <property type="match status" value="1"/>
</dbReference>
<proteinExistence type="predicted"/>
<sequence length="87" mass="10272">MVRKEGQNCRNLRLKIYPTPEQERKLDDTLECCRSIWNHLLSLQVDLYDRFGLSVKRSDLEKKPEKSGLSYTFFRKTGCIPAIMFCL</sequence>
<protein>
    <submittedName>
        <fullName evidence="2">Putative transposase IS891/IS1136/IS1341 family</fullName>
    </submittedName>
</protein>
<evidence type="ECO:0000313" key="3">
    <source>
        <dbReference type="Proteomes" id="UP000000391"/>
    </source>
</evidence>
<evidence type="ECO:0000259" key="1">
    <source>
        <dbReference type="Pfam" id="PF12323"/>
    </source>
</evidence>
<dbReference type="Proteomes" id="UP000000391">
    <property type="component" value="Chromosome"/>
</dbReference>
<dbReference type="KEGG" id="mev:Metev_0345"/>
<reference evidence="2 3" key="1">
    <citation type="submission" date="2010-06" db="EMBL/GenBank/DDBJ databases">
        <title>Complete sequence chromosome of Methanohalobium evestigatum Z-7303.</title>
        <authorList>
            <consortium name="US DOE Joint Genome Institute"/>
            <person name="Lucas S."/>
            <person name="Copeland A."/>
            <person name="Lapidus A."/>
            <person name="Cheng J.-F."/>
            <person name="Bruce D."/>
            <person name="Goodwin L."/>
            <person name="Pitluck S."/>
            <person name="Saunders E."/>
            <person name="Detter J.C."/>
            <person name="Han C."/>
            <person name="Tapia R."/>
            <person name="Land M."/>
            <person name="Hauser L."/>
            <person name="Kyrpides N."/>
            <person name="Mikhailova N."/>
            <person name="Sieprawska-Lupa M."/>
            <person name="Whitman W.B."/>
            <person name="Anderson I."/>
            <person name="Woyke T."/>
        </authorList>
    </citation>
    <scope>NUCLEOTIDE SEQUENCE [LARGE SCALE GENOMIC DNA]</scope>
    <source>
        <strain evidence="3">ATCC BAA-1072 / DSM 3721 / NBRC 107634 / OCM 161 / Z-7303</strain>
    </source>
</reference>
<gene>
    <name evidence="2" type="ordered locus">Metev_0345</name>
</gene>
<dbReference type="EMBL" id="CP002069">
    <property type="protein sequence ID" value="ADI73270.1"/>
    <property type="molecule type" value="Genomic_DNA"/>
</dbReference>